<feature type="compositionally biased region" description="Basic and acidic residues" evidence="1">
    <location>
        <begin position="191"/>
        <end position="212"/>
    </location>
</feature>
<name>A0A6J1NKG1_BICAN</name>
<dbReference type="OrthoDB" id="75807at2759"/>
<proteinExistence type="predicted"/>
<evidence type="ECO:0000313" key="3">
    <source>
        <dbReference type="Proteomes" id="UP001652582"/>
    </source>
</evidence>
<keyword evidence="3" id="KW-1185">Reference proteome</keyword>
<evidence type="ECO:0000313" key="4">
    <source>
        <dbReference type="RefSeq" id="XP_023947424.2"/>
    </source>
</evidence>
<accession>A0A6J1NKG1</accession>
<feature type="domain" description="C2H2-type" evidence="2">
    <location>
        <begin position="110"/>
        <end position="130"/>
    </location>
</feature>
<reference evidence="4" key="1">
    <citation type="submission" date="2025-08" db="UniProtKB">
        <authorList>
            <consortium name="RefSeq"/>
        </authorList>
    </citation>
    <scope>IDENTIFICATION</scope>
</reference>
<feature type="region of interest" description="Disordered" evidence="1">
    <location>
        <begin position="175"/>
        <end position="234"/>
    </location>
</feature>
<dbReference type="InterPro" id="IPR013087">
    <property type="entry name" value="Znf_C2H2_type"/>
</dbReference>
<dbReference type="Pfam" id="PF13843">
    <property type="entry name" value="DDE_Tnp_1_7"/>
    <property type="match status" value="1"/>
</dbReference>
<dbReference type="AlphaFoldDB" id="A0A6J1NKG1"/>
<gene>
    <name evidence="4" type="primary">LOC112052536</name>
</gene>
<dbReference type="PANTHER" id="PTHR46599">
    <property type="entry name" value="PIGGYBAC TRANSPOSABLE ELEMENT-DERIVED PROTEIN 4"/>
    <property type="match status" value="1"/>
</dbReference>
<dbReference type="GeneID" id="112052536"/>
<dbReference type="RefSeq" id="XP_023947424.2">
    <property type="nucleotide sequence ID" value="XM_024091656.2"/>
</dbReference>
<evidence type="ECO:0000259" key="2">
    <source>
        <dbReference type="PROSITE" id="PS00028"/>
    </source>
</evidence>
<dbReference type="InterPro" id="IPR029526">
    <property type="entry name" value="PGBD"/>
</dbReference>
<evidence type="ECO:0000256" key="1">
    <source>
        <dbReference type="SAM" id="MobiDB-lite"/>
    </source>
</evidence>
<dbReference type="PANTHER" id="PTHR46599:SF3">
    <property type="entry name" value="PIGGYBAC TRANSPOSABLE ELEMENT-DERIVED PROTEIN 4"/>
    <property type="match status" value="1"/>
</dbReference>
<protein>
    <submittedName>
        <fullName evidence="4">PiggyBac transposable element-derived protein 4-like</fullName>
    </submittedName>
</protein>
<dbReference type="KEGG" id="bany:112052536"/>
<dbReference type="PROSITE" id="PS00028">
    <property type="entry name" value="ZINC_FINGER_C2H2_1"/>
    <property type="match status" value="1"/>
</dbReference>
<sequence>MNRTTKHRNCNFTQTTGADQCDSYIHRTDEEEQTAAEESVVRDVATVVVKNEYSSDFMSSADNLDWESDLSVKVEEWPLDEARSEDLHNNAAASCNTQNLLNSESITFGCTLCNEEYVQEDAYNEHMIMHLQDTACDASHVCEPRAAVSRSCDSLVLQNNRKSFAEELKEIRAQDRKRRANLNPDQQQLTNKRDRKQDAPKSKKGKGKEQGDNSRIWVASPLAPGTPSVPPAESIGLWKVPRDLNVIIEDSDNEVEDSPHKSLPKRIKRDVGVAPDWSIQDDIAPIMLPPSTGMVQVTEPPVNPVPTFEFIGLSPKSSSTPGSAVSQEIDDNLVCDPIFVQEASDSGSDSETEGRRTECNYTSHHDNDVNDTLVEDVARLGACEDIALRALTEDNDLLHFDWRGDIDNFKGERETFTASAGPTFDVTGQTPFGVFSKIWDAQIIDLIVRETNRYASRALRVSTSGARISQWKDTSAEEIWRFLAILMLQSLVVNNVDREYWYPKFKQLRIGEFDKIMPYNRFLLVKKCLHFVDNDSLPKHPSKLHKIMPVIDHLNKQFSSLYLPEQNVVIDESLLLWKGRLSFAQLIATKKAKIGVKSFELCESRTGYLWRMVVYAGKSQLQAQQEAIERDQGYDLENATSKIVFSLMRPLFGKGHTVVMDSYYNAPLLSRVLKAKHRTDTMGTLRLYREFVPEALKRKTSSNMRQGEVCVRTTRDLSVIVWKDRSAVALISTFHRPVDAGKDKHGLYKNKPKVVLDYNLCMAGVDHKDQMLDAFPMERSRNVFWYKKLFRRLLNVSIHNAMVIFNHGRTSLGNRDFRVKLVEQVLQTYCPGSLNTQASPAPPTPDFHIPDRNATRKRCKLCYQAKLQKTTMWRCNTCRVNLCILGCYRLYHEKYMYK</sequence>
<organism evidence="3 4">
    <name type="scientific">Bicyclus anynana</name>
    <name type="common">Squinting bush brown butterfly</name>
    <dbReference type="NCBI Taxonomy" id="110368"/>
    <lineage>
        <taxon>Eukaryota</taxon>
        <taxon>Metazoa</taxon>
        <taxon>Ecdysozoa</taxon>
        <taxon>Arthropoda</taxon>
        <taxon>Hexapoda</taxon>
        <taxon>Insecta</taxon>
        <taxon>Pterygota</taxon>
        <taxon>Neoptera</taxon>
        <taxon>Endopterygota</taxon>
        <taxon>Lepidoptera</taxon>
        <taxon>Glossata</taxon>
        <taxon>Ditrysia</taxon>
        <taxon>Papilionoidea</taxon>
        <taxon>Nymphalidae</taxon>
        <taxon>Satyrinae</taxon>
        <taxon>Satyrini</taxon>
        <taxon>Mycalesina</taxon>
        <taxon>Bicyclus</taxon>
    </lineage>
</organism>
<dbReference type="Proteomes" id="UP001652582">
    <property type="component" value="Chromosome 27"/>
</dbReference>